<keyword evidence="8" id="KW-1185">Reference proteome</keyword>
<dbReference type="HOGENOM" id="CLU_039613_6_2_10"/>
<dbReference type="SUPFAM" id="SSF46785">
    <property type="entry name" value="Winged helix' DNA-binding domain"/>
    <property type="match status" value="1"/>
</dbReference>
<dbReference type="PANTHER" id="PTHR30346:SF26">
    <property type="entry name" value="HYDROGEN PEROXIDE-INDUCIBLE GENES ACTIVATOR"/>
    <property type="match status" value="1"/>
</dbReference>
<dbReference type="GO" id="GO:0003677">
    <property type="term" value="F:DNA binding"/>
    <property type="evidence" value="ECO:0007669"/>
    <property type="project" value="UniProtKB-KW"/>
</dbReference>
<dbReference type="CDD" id="cd08411">
    <property type="entry name" value="PBP2_OxyR"/>
    <property type="match status" value="1"/>
</dbReference>
<dbReference type="FunFam" id="1.10.10.10:FF:000001">
    <property type="entry name" value="LysR family transcriptional regulator"/>
    <property type="match status" value="1"/>
</dbReference>
<protein>
    <submittedName>
        <fullName evidence="7">Transcriptional regulator, LysR family</fullName>
    </submittedName>
</protein>
<evidence type="ECO:0000313" key="8">
    <source>
        <dbReference type="Proteomes" id="UP000018439"/>
    </source>
</evidence>
<keyword evidence="2" id="KW-0805">Transcription regulation</keyword>
<evidence type="ECO:0000313" key="7">
    <source>
        <dbReference type="EMBL" id="EGJ71951.1"/>
    </source>
</evidence>
<evidence type="ECO:0000259" key="6">
    <source>
        <dbReference type="PROSITE" id="PS50931"/>
    </source>
</evidence>
<dbReference type="Gene3D" id="1.10.10.10">
    <property type="entry name" value="Winged helix-like DNA-binding domain superfamily/Winged helix DNA-binding domain"/>
    <property type="match status" value="1"/>
</dbReference>
<dbReference type="STRING" id="679937.Bcop_1761"/>
<dbReference type="eggNOG" id="COG0583">
    <property type="taxonomic scope" value="Bacteria"/>
</dbReference>
<dbReference type="Proteomes" id="UP000018439">
    <property type="component" value="Chromosome"/>
</dbReference>
<proteinExistence type="inferred from homology"/>
<sequence>MTLQQLHYIVAVHEYRHFGQAATACKVTQSTLSSMIQKLETEMDVVIFDRKSQPVEPTALGQKLIDQAKVILYHTSQFEEIVELERQHDQGDISLGVLTTVAPYILPALFKNISKNAPKVNLEVSELRSMQLVHKLQRAELDMAIMTTPVGMPDLIEIPLYKERFFAYVAPSHPLYSHASISPNEFEDDKMWLLKEGHCLKNQVQNIGPANSQFISAYEEGSIDTLVRIVDANGGYTLIPELHIDLLKRCQKRNIRPLNYPEQIREISLVVRNDFVKERLLNILVDQLKKIIPQTMINQRLKKFSVKI</sequence>
<keyword evidence="5" id="KW-0804">Transcription</keyword>
<name>F3ZRE3_9BACE</name>
<reference evidence="7 8" key="1">
    <citation type="journal article" date="2011" name="Stand. Genomic Sci.">
        <title>Non-contiguous finished genome sequence of Bacteroides coprosuis type strain (PC139).</title>
        <authorList>
            <person name="Land M."/>
            <person name="Held B."/>
            <person name="Gronow S."/>
            <person name="Abt B."/>
            <person name="Lucas S."/>
            <person name="Del Rio T.G."/>
            <person name="Nolan M."/>
            <person name="Tice H."/>
            <person name="Cheng J.F."/>
            <person name="Pitluck S."/>
            <person name="Liolios K."/>
            <person name="Pagani I."/>
            <person name="Ivanova N."/>
            <person name="Mavromatis K."/>
            <person name="Mikhailova N."/>
            <person name="Pati A."/>
            <person name="Tapia R."/>
            <person name="Han C."/>
            <person name="Goodwin L."/>
            <person name="Chen A."/>
            <person name="Palaniappan K."/>
            <person name="Hauser L."/>
            <person name="Brambilla E.M."/>
            <person name="Rohde M."/>
            <person name="Goker M."/>
            <person name="Detter J.C."/>
            <person name="Woyke T."/>
            <person name="Bristow J."/>
            <person name="Eisen J.A."/>
            <person name="Markowitz V."/>
            <person name="Hugenholtz P."/>
            <person name="Kyrpides N.C."/>
            <person name="Klenk H.P."/>
            <person name="Lapidus A."/>
        </authorList>
    </citation>
    <scope>NUCLEOTIDE SEQUENCE [LARGE SCALE GENOMIC DNA]</scope>
    <source>
        <strain evidence="7 8">DSM 18011</strain>
    </source>
</reference>
<dbReference type="PROSITE" id="PS50931">
    <property type="entry name" value="HTH_LYSR"/>
    <property type="match status" value="1"/>
</dbReference>
<organism evidence="7 8">
    <name type="scientific">Bacteroides coprosuis DSM 18011</name>
    <dbReference type="NCBI Taxonomy" id="679937"/>
    <lineage>
        <taxon>Bacteria</taxon>
        <taxon>Pseudomonadati</taxon>
        <taxon>Bacteroidota</taxon>
        <taxon>Bacteroidia</taxon>
        <taxon>Bacteroidales</taxon>
        <taxon>Bacteroidaceae</taxon>
        <taxon>Bacteroides</taxon>
    </lineage>
</organism>
<dbReference type="Pfam" id="PF03466">
    <property type="entry name" value="LysR_substrate"/>
    <property type="match status" value="1"/>
</dbReference>
<dbReference type="OrthoDB" id="9803735at2"/>
<dbReference type="GO" id="GO:0003700">
    <property type="term" value="F:DNA-binding transcription factor activity"/>
    <property type="evidence" value="ECO:0007669"/>
    <property type="project" value="InterPro"/>
</dbReference>
<dbReference type="GO" id="GO:0032993">
    <property type="term" value="C:protein-DNA complex"/>
    <property type="evidence" value="ECO:0007669"/>
    <property type="project" value="TreeGrafter"/>
</dbReference>
<accession>F3ZRE3</accession>
<dbReference type="Gene3D" id="3.40.190.10">
    <property type="entry name" value="Periplasmic binding protein-like II"/>
    <property type="match status" value="2"/>
</dbReference>
<evidence type="ECO:0000256" key="5">
    <source>
        <dbReference type="ARBA" id="ARBA00023163"/>
    </source>
</evidence>
<evidence type="ECO:0000256" key="1">
    <source>
        <dbReference type="ARBA" id="ARBA00009437"/>
    </source>
</evidence>
<evidence type="ECO:0000256" key="4">
    <source>
        <dbReference type="ARBA" id="ARBA00023159"/>
    </source>
</evidence>
<dbReference type="InterPro" id="IPR036388">
    <property type="entry name" value="WH-like_DNA-bd_sf"/>
</dbReference>
<dbReference type="InterPro" id="IPR005119">
    <property type="entry name" value="LysR_subst-bd"/>
</dbReference>
<dbReference type="AlphaFoldDB" id="F3ZRE3"/>
<dbReference type="SUPFAM" id="SSF53850">
    <property type="entry name" value="Periplasmic binding protein-like II"/>
    <property type="match status" value="1"/>
</dbReference>
<comment type="similarity">
    <text evidence="1">Belongs to the LysR transcriptional regulatory family.</text>
</comment>
<dbReference type="InterPro" id="IPR000847">
    <property type="entry name" value="LysR_HTH_N"/>
</dbReference>
<evidence type="ECO:0000256" key="2">
    <source>
        <dbReference type="ARBA" id="ARBA00023015"/>
    </source>
</evidence>
<dbReference type="PANTHER" id="PTHR30346">
    <property type="entry name" value="TRANSCRIPTIONAL DUAL REGULATOR HCAR-RELATED"/>
    <property type="match status" value="1"/>
</dbReference>
<evidence type="ECO:0000256" key="3">
    <source>
        <dbReference type="ARBA" id="ARBA00023125"/>
    </source>
</evidence>
<dbReference type="InterPro" id="IPR036390">
    <property type="entry name" value="WH_DNA-bd_sf"/>
</dbReference>
<feature type="domain" description="HTH lysR-type" evidence="6">
    <location>
        <begin position="1"/>
        <end position="58"/>
    </location>
</feature>
<gene>
    <name evidence="7" type="ORF">Bcop_1761</name>
</gene>
<dbReference type="EMBL" id="CM001167">
    <property type="protein sequence ID" value="EGJ71951.1"/>
    <property type="molecule type" value="Genomic_DNA"/>
</dbReference>
<keyword evidence="3" id="KW-0238">DNA-binding</keyword>
<dbReference type="Pfam" id="PF00126">
    <property type="entry name" value="HTH_1"/>
    <property type="match status" value="1"/>
</dbReference>
<keyword evidence="4" id="KW-0010">Activator</keyword>